<organism evidence="4 5">
    <name type="scientific">Saccoglossus kowalevskii</name>
    <name type="common">Acorn worm</name>
    <dbReference type="NCBI Taxonomy" id="10224"/>
    <lineage>
        <taxon>Eukaryota</taxon>
        <taxon>Metazoa</taxon>
        <taxon>Hemichordata</taxon>
        <taxon>Enteropneusta</taxon>
        <taxon>Harrimaniidae</taxon>
        <taxon>Saccoglossus</taxon>
    </lineage>
</organism>
<evidence type="ECO:0000256" key="2">
    <source>
        <dbReference type="PROSITE-ProRule" id="PRU00087"/>
    </source>
</evidence>
<name>A0ABM0MLP2_SACKO</name>
<keyword evidence="1" id="KW-0677">Repeat</keyword>
<dbReference type="PANTHER" id="PTHR24104:SF25">
    <property type="entry name" value="PROTEIN LIN-41"/>
    <property type="match status" value="1"/>
</dbReference>
<proteinExistence type="predicted"/>
<evidence type="ECO:0000256" key="3">
    <source>
        <dbReference type="PROSITE-ProRule" id="PRU00504"/>
    </source>
</evidence>
<dbReference type="PANTHER" id="PTHR24104">
    <property type="entry name" value="E3 UBIQUITIN-PROTEIN LIGASE NHLRC1-RELATED"/>
    <property type="match status" value="1"/>
</dbReference>
<evidence type="ECO:0000313" key="4">
    <source>
        <dbReference type="Proteomes" id="UP000694865"/>
    </source>
</evidence>
<dbReference type="PROSITE" id="PS50194">
    <property type="entry name" value="FILAMIN_REPEAT"/>
    <property type="match status" value="1"/>
</dbReference>
<dbReference type="InterPro" id="IPR011042">
    <property type="entry name" value="6-blade_b-propeller_TolB-like"/>
</dbReference>
<dbReference type="Gene3D" id="2.120.10.30">
    <property type="entry name" value="TolB, C-terminal domain"/>
    <property type="match status" value="2"/>
</dbReference>
<dbReference type="InterPro" id="IPR017868">
    <property type="entry name" value="Filamin/ABP280_repeat-like"/>
</dbReference>
<accession>A0ABM0MLP2</accession>
<feature type="non-terminal residue" evidence="5">
    <location>
        <position position="233"/>
    </location>
</feature>
<dbReference type="GeneID" id="102809612"/>
<feature type="repeat" description="Filamin" evidence="2">
    <location>
        <begin position="1"/>
        <end position="25"/>
    </location>
</feature>
<evidence type="ECO:0000313" key="5">
    <source>
        <dbReference type="RefSeq" id="XP_006820933.1"/>
    </source>
</evidence>
<dbReference type="Pfam" id="PF01436">
    <property type="entry name" value="NHL"/>
    <property type="match status" value="1"/>
</dbReference>
<keyword evidence="4" id="KW-1185">Reference proteome</keyword>
<dbReference type="SUPFAM" id="SSF101898">
    <property type="entry name" value="NHL repeat"/>
    <property type="match status" value="1"/>
</dbReference>
<evidence type="ECO:0000256" key="1">
    <source>
        <dbReference type="ARBA" id="ARBA00022737"/>
    </source>
</evidence>
<protein>
    <submittedName>
        <fullName evidence="5">E3 ubiquitin-protein ligase TRIM71-like</fullName>
    </submittedName>
</protein>
<dbReference type="PROSITE" id="PS51125">
    <property type="entry name" value="NHL"/>
    <property type="match status" value="2"/>
</dbReference>
<sequence>MEGKQQVAMMIGNQHIPGSPFHIPVIIGLVQTVGNAGSEGQLSNPIPGSPFHIPVIRGLVQTVGNSGSEGQLSYPVGITINKHGDFVTADTSNNRVTIHDRDGNYKQSFTFTGQFATPFNPRDVAISDDNEYFMTDNNNKQVVVSDEYGKLIRMFGSSEIDDPWGIAINPVTKNVYVSEHSKDCIRKYTQDGVYIKSFGKSGDKQGEFNIPYLLAINSKGMVYVPDCYNHRIQ</sequence>
<dbReference type="CDD" id="cd05819">
    <property type="entry name" value="NHL"/>
    <property type="match status" value="1"/>
</dbReference>
<gene>
    <name evidence="5" type="primary">LOC102809612</name>
</gene>
<dbReference type="InterPro" id="IPR050952">
    <property type="entry name" value="TRIM-NHL_E3_ligases"/>
</dbReference>
<reference evidence="5" key="1">
    <citation type="submission" date="2025-08" db="UniProtKB">
        <authorList>
            <consortium name="RefSeq"/>
        </authorList>
    </citation>
    <scope>IDENTIFICATION</scope>
    <source>
        <tissue evidence="5">Testes</tissue>
    </source>
</reference>
<feature type="repeat" description="NHL" evidence="3">
    <location>
        <begin position="60"/>
        <end position="102"/>
    </location>
</feature>
<dbReference type="RefSeq" id="XP_006820933.1">
    <property type="nucleotide sequence ID" value="XM_006820870.1"/>
</dbReference>
<dbReference type="Proteomes" id="UP000694865">
    <property type="component" value="Unplaced"/>
</dbReference>
<feature type="repeat" description="NHL" evidence="3">
    <location>
        <begin position="195"/>
        <end position="233"/>
    </location>
</feature>
<dbReference type="InterPro" id="IPR001258">
    <property type="entry name" value="NHL_repeat"/>
</dbReference>